<keyword evidence="5" id="KW-0677">Repeat</keyword>
<evidence type="ECO:0000259" key="11">
    <source>
        <dbReference type="PROSITE" id="PS50081"/>
    </source>
</evidence>
<feature type="region of interest" description="Disordered" evidence="10">
    <location>
        <begin position="143"/>
        <end position="280"/>
    </location>
</feature>
<feature type="domain" description="Phorbol-ester/DAG-type" evidence="11">
    <location>
        <begin position="498"/>
        <end position="539"/>
    </location>
</feature>
<feature type="compositionally biased region" description="Polar residues" evidence="10">
    <location>
        <begin position="51"/>
        <end position="66"/>
    </location>
</feature>
<dbReference type="Pfam" id="PF01485">
    <property type="entry name" value="IBR"/>
    <property type="match status" value="1"/>
</dbReference>
<dbReference type="Proteomes" id="UP000799778">
    <property type="component" value="Unassembled WGS sequence"/>
</dbReference>
<sequence>MQDGFSVLTRQGAATQATGNGQATKQPTSQPSSSALGTQEVRKAEVVPQMRDSTVPRQIASLQPTAAKQIVQPPVAPSASPASTVHGKGPVATKNPGALRENTAPHTAPAKQDDKPKFPQASSGVLKQVERLANDILVVVASAQKSPEKQPPSNSQETKVPGDATPRTALTGVSSPEDPKGIVNAGLAPHSTALQSGSASNVPDNMSIIKGAIDSPKNSSQQGLKDAKSPDGTGNPDGTDHPDDVARKRGGQEQHKDDSNKRTKLGDVGENKPYSLSSLHGSTTTKYVEGMCSVCREPVPVHKLLSTCKMPDEKDSHKYCRDCLEEWFKSSIADHEIFPPRCCSKTILPSDCEKYLTAETWVRFLEKKTEMETPNRAYCSNAACAKWVVPADIASDVARCRHCHQKTCTTCKTKQHQGLCPEDVNVKSLMEVAKVKKWKTCPRCSNMIELDVGCFHITCRCRHEFCYTCLAKWRTCKCPLWTEENIVNQPIPRPPPHQHQYERVFRDRGDTTCDTCNDVLAYIFRCTGCHFKVCRRCQG</sequence>
<dbReference type="Gene3D" id="3.30.40.10">
    <property type="entry name" value="Zinc/RING finger domain, C3HC4 (zinc finger)"/>
    <property type="match status" value="1"/>
</dbReference>
<dbReference type="InterPro" id="IPR002219">
    <property type="entry name" value="PKC_DAG/PE"/>
</dbReference>
<feature type="compositionally biased region" description="Basic and acidic residues" evidence="10">
    <location>
        <begin position="238"/>
        <end position="270"/>
    </location>
</feature>
<dbReference type="GO" id="GO:0016567">
    <property type="term" value="P:protein ubiquitination"/>
    <property type="evidence" value="ECO:0007669"/>
    <property type="project" value="InterPro"/>
</dbReference>
<reference evidence="14" key="1">
    <citation type="journal article" date="2020" name="Stud. Mycol.">
        <title>101 Dothideomycetes genomes: a test case for predicting lifestyles and emergence of pathogens.</title>
        <authorList>
            <person name="Haridas S."/>
            <person name="Albert R."/>
            <person name="Binder M."/>
            <person name="Bloem J."/>
            <person name="Labutti K."/>
            <person name="Salamov A."/>
            <person name="Andreopoulos B."/>
            <person name="Baker S."/>
            <person name="Barry K."/>
            <person name="Bills G."/>
            <person name="Bluhm B."/>
            <person name="Cannon C."/>
            <person name="Castanera R."/>
            <person name="Culley D."/>
            <person name="Daum C."/>
            <person name="Ezra D."/>
            <person name="Gonzalez J."/>
            <person name="Henrissat B."/>
            <person name="Kuo A."/>
            <person name="Liang C."/>
            <person name="Lipzen A."/>
            <person name="Lutzoni F."/>
            <person name="Magnuson J."/>
            <person name="Mondo S."/>
            <person name="Nolan M."/>
            <person name="Ohm R."/>
            <person name="Pangilinan J."/>
            <person name="Park H.-J."/>
            <person name="Ramirez L."/>
            <person name="Alfaro M."/>
            <person name="Sun H."/>
            <person name="Tritt A."/>
            <person name="Yoshinaga Y."/>
            <person name="Zwiers L.-H."/>
            <person name="Turgeon B."/>
            <person name="Goodwin S."/>
            <person name="Spatafora J."/>
            <person name="Crous P."/>
            <person name="Grigoriev I."/>
        </authorList>
    </citation>
    <scope>NUCLEOTIDE SEQUENCE</scope>
    <source>
        <strain evidence="14">CBS 175.79</strain>
    </source>
</reference>
<keyword evidence="8" id="KW-0862">Zinc</keyword>
<dbReference type="InterPro" id="IPR044066">
    <property type="entry name" value="TRIAD_supradom"/>
</dbReference>
<keyword evidence="6 9" id="KW-0863">Zinc-finger</keyword>
<keyword evidence="7" id="KW-0833">Ubl conjugation pathway</keyword>
<dbReference type="GeneID" id="54278391"/>
<evidence type="ECO:0000256" key="8">
    <source>
        <dbReference type="ARBA" id="ARBA00022833"/>
    </source>
</evidence>
<dbReference type="OrthoDB" id="9977870at2759"/>
<keyword evidence="3" id="KW-0808">Transferase</keyword>
<feature type="domain" description="RING-type" evidence="12">
    <location>
        <begin position="441"/>
        <end position="480"/>
    </location>
</feature>
<name>A0A6A5Y3R5_9PLEO</name>
<evidence type="ECO:0000313" key="15">
    <source>
        <dbReference type="Proteomes" id="UP000799778"/>
    </source>
</evidence>
<evidence type="ECO:0000256" key="2">
    <source>
        <dbReference type="ARBA" id="ARBA00012251"/>
    </source>
</evidence>
<keyword evidence="15" id="KW-1185">Reference proteome</keyword>
<dbReference type="Gene3D" id="1.20.120.1750">
    <property type="match status" value="1"/>
</dbReference>
<dbReference type="InterPro" id="IPR002867">
    <property type="entry name" value="IBR_dom"/>
</dbReference>
<evidence type="ECO:0000259" key="13">
    <source>
        <dbReference type="PROSITE" id="PS51873"/>
    </source>
</evidence>
<feature type="compositionally biased region" description="Polar residues" evidence="10">
    <location>
        <begin position="25"/>
        <end position="37"/>
    </location>
</feature>
<dbReference type="InterPro" id="IPR017907">
    <property type="entry name" value="Znf_RING_CS"/>
</dbReference>
<evidence type="ECO:0000256" key="4">
    <source>
        <dbReference type="ARBA" id="ARBA00022723"/>
    </source>
</evidence>
<proteinExistence type="predicted"/>
<protein>
    <recommendedName>
        <fullName evidence="2">RBR-type E3 ubiquitin transferase</fullName>
        <ecNumber evidence="2">2.3.2.31</ecNumber>
    </recommendedName>
</protein>
<evidence type="ECO:0000313" key="14">
    <source>
        <dbReference type="EMBL" id="KAF2019896.1"/>
    </source>
</evidence>
<keyword evidence="4" id="KW-0479">Metal-binding</keyword>
<evidence type="ECO:0000256" key="6">
    <source>
        <dbReference type="ARBA" id="ARBA00022771"/>
    </source>
</evidence>
<dbReference type="GO" id="GO:0061630">
    <property type="term" value="F:ubiquitin protein ligase activity"/>
    <property type="evidence" value="ECO:0007669"/>
    <property type="project" value="UniProtKB-EC"/>
</dbReference>
<feature type="compositionally biased region" description="Polar residues" evidence="10">
    <location>
        <begin position="192"/>
        <end position="204"/>
    </location>
</feature>
<dbReference type="InterPro" id="IPR013083">
    <property type="entry name" value="Znf_RING/FYVE/PHD"/>
</dbReference>
<dbReference type="SMART" id="SM00647">
    <property type="entry name" value="IBR"/>
    <property type="match status" value="2"/>
</dbReference>
<dbReference type="InterPro" id="IPR001841">
    <property type="entry name" value="Znf_RING"/>
</dbReference>
<dbReference type="PROSITE" id="PS00518">
    <property type="entry name" value="ZF_RING_1"/>
    <property type="match status" value="1"/>
</dbReference>
<organism evidence="14 15">
    <name type="scientific">Aaosphaeria arxii CBS 175.79</name>
    <dbReference type="NCBI Taxonomy" id="1450172"/>
    <lineage>
        <taxon>Eukaryota</taxon>
        <taxon>Fungi</taxon>
        <taxon>Dikarya</taxon>
        <taxon>Ascomycota</taxon>
        <taxon>Pezizomycotina</taxon>
        <taxon>Dothideomycetes</taxon>
        <taxon>Pleosporomycetidae</taxon>
        <taxon>Pleosporales</taxon>
        <taxon>Pleosporales incertae sedis</taxon>
        <taxon>Aaosphaeria</taxon>
    </lineage>
</organism>
<dbReference type="PANTHER" id="PTHR11685">
    <property type="entry name" value="RBR FAMILY RING FINGER AND IBR DOMAIN-CONTAINING"/>
    <property type="match status" value="1"/>
</dbReference>
<evidence type="ECO:0000256" key="1">
    <source>
        <dbReference type="ARBA" id="ARBA00001798"/>
    </source>
</evidence>
<evidence type="ECO:0000256" key="10">
    <source>
        <dbReference type="SAM" id="MobiDB-lite"/>
    </source>
</evidence>
<feature type="region of interest" description="Disordered" evidence="10">
    <location>
        <begin position="1"/>
        <end position="126"/>
    </location>
</feature>
<feature type="domain" description="RING-type" evidence="13">
    <location>
        <begin position="288"/>
        <end position="488"/>
    </location>
</feature>
<evidence type="ECO:0000256" key="3">
    <source>
        <dbReference type="ARBA" id="ARBA00022679"/>
    </source>
</evidence>
<dbReference type="EC" id="2.3.2.31" evidence="2"/>
<dbReference type="EMBL" id="ML978067">
    <property type="protein sequence ID" value="KAF2019896.1"/>
    <property type="molecule type" value="Genomic_DNA"/>
</dbReference>
<dbReference type="InterPro" id="IPR031127">
    <property type="entry name" value="E3_UB_ligase_RBR"/>
</dbReference>
<dbReference type="CDD" id="cd20335">
    <property type="entry name" value="BRcat_RBR"/>
    <property type="match status" value="1"/>
</dbReference>
<evidence type="ECO:0000256" key="5">
    <source>
        <dbReference type="ARBA" id="ARBA00022737"/>
    </source>
</evidence>
<dbReference type="CDD" id="cd22584">
    <property type="entry name" value="Rcat_RBR_unk"/>
    <property type="match status" value="1"/>
</dbReference>
<evidence type="ECO:0000259" key="12">
    <source>
        <dbReference type="PROSITE" id="PS50089"/>
    </source>
</evidence>
<dbReference type="PROSITE" id="PS50081">
    <property type="entry name" value="ZF_DAG_PE_2"/>
    <property type="match status" value="1"/>
</dbReference>
<comment type="catalytic activity">
    <reaction evidence="1">
        <text>[E2 ubiquitin-conjugating enzyme]-S-ubiquitinyl-L-cysteine + [acceptor protein]-L-lysine = [E2 ubiquitin-conjugating enzyme]-L-cysteine + [acceptor protein]-N(6)-ubiquitinyl-L-lysine.</text>
        <dbReference type="EC" id="2.3.2.31"/>
    </reaction>
</comment>
<evidence type="ECO:0000256" key="9">
    <source>
        <dbReference type="PROSITE-ProRule" id="PRU00175"/>
    </source>
</evidence>
<feature type="compositionally biased region" description="Low complexity" evidence="10">
    <location>
        <begin position="11"/>
        <end position="24"/>
    </location>
</feature>
<dbReference type="Pfam" id="PF22191">
    <property type="entry name" value="IBR_1"/>
    <property type="match status" value="1"/>
</dbReference>
<gene>
    <name evidence="14" type="ORF">BU24DRAFT_128957</name>
</gene>
<evidence type="ECO:0000256" key="7">
    <source>
        <dbReference type="ARBA" id="ARBA00022786"/>
    </source>
</evidence>
<dbReference type="GO" id="GO:0008270">
    <property type="term" value="F:zinc ion binding"/>
    <property type="evidence" value="ECO:0007669"/>
    <property type="project" value="UniProtKB-KW"/>
</dbReference>
<dbReference type="PROSITE" id="PS50089">
    <property type="entry name" value="ZF_RING_2"/>
    <property type="match status" value="1"/>
</dbReference>
<dbReference type="RefSeq" id="XP_033388235.1">
    <property type="nucleotide sequence ID" value="XM_033520994.1"/>
</dbReference>
<dbReference type="SUPFAM" id="SSF57850">
    <property type="entry name" value="RING/U-box"/>
    <property type="match status" value="2"/>
</dbReference>
<accession>A0A6A5Y3R5</accession>
<dbReference type="AlphaFoldDB" id="A0A6A5Y3R5"/>
<dbReference type="PROSITE" id="PS51873">
    <property type="entry name" value="TRIAD"/>
    <property type="match status" value="1"/>
</dbReference>